<protein>
    <recommendedName>
        <fullName evidence="1">Reverse transcriptase domain-containing protein</fullName>
    </recommendedName>
</protein>
<organism evidence="2 3">
    <name type="scientific">Gossypium arboreum</name>
    <name type="common">Tree cotton</name>
    <name type="synonym">Gossypium nanking</name>
    <dbReference type="NCBI Taxonomy" id="29729"/>
    <lineage>
        <taxon>Eukaryota</taxon>
        <taxon>Viridiplantae</taxon>
        <taxon>Streptophyta</taxon>
        <taxon>Embryophyta</taxon>
        <taxon>Tracheophyta</taxon>
        <taxon>Spermatophyta</taxon>
        <taxon>Magnoliopsida</taxon>
        <taxon>eudicotyledons</taxon>
        <taxon>Gunneridae</taxon>
        <taxon>Pentapetalae</taxon>
        <taxon>rosids</taxon>
        <taxon>malvids</taxon>
        <taxon>Malvales</taxon>
        <taxon>Malvaceae</taxon>
        <taxon>Malvoideae</taxon>
        <taxon>Gossypium</taxon>
    </lineage>
</organism>
<dbReference type="Pfam" id="PF00078">
    <property type="entry name" value="RVT_1"/>
    <property type="match status" value="1"/>
</dbReference>
<reference evidence="2 3" key="1">
    <citation type="submission" date="2023-03" db="EMBL/GenBank/DDBJ databases">
        <title>WGS of Gossypium arboreum.</title>
        <authorList>
            <person name="Yu D."/>
        </authorList>
    </citation>
    <scope>NUCLEOTIDE SEQUENCE [LARGE SCALE GENOMIC DNA]</scope>
    <source>
        <tissue evidence="2">Leaf</tissue>
    </source>
</reference>
<sequence>MAGKQRPYKICRESFALIFNNYFQQNRGVLMNIYEVTNFCLHLLNGDMDVRSLNSTNILLIPNNSNPYNMMHFRPISLCNVLYKILAKALVNRFQKVIGKCIDAAQSGFVPERQISDNVLLAYKILHTLKQKQMGKKGFMAVKLDMSKAYDRVEWEFIKQIMIRIGFANRWVETIMQCVTTVSYLVVMNGHLGEEFQPTRGLRQGDPLSPFLLLLCSEALSSLLRIVKQEGILRGQKVSKNGPSISHLLFADDCILFGETTRKGAHLFKNILQEYELCSGQCEFR</sequence>
<comment type="caution">
    <text evidence="2">The sequence shown here is derived from an EMBL/GenBank/DDBJ whole genome shotgun (WGS) entry which is preliminary data.</text>
</comment>
<proteinExistence type="predicted"/>
<feature type="domain" description="Reverse transcriptase" evidence="1">
    <location>
        <begin position="42"/>
        <end position="285"/>
    </location>
</feature>
<dbReference type="PROSITE" id="PS50878">
    <property type="entry name" value="RT_POL"/>
    <property type="match status" value="1"/>
</dbReference>
<gene>
    <name evidence="2" type="ORF">PVK06_038363</name>
</gene>
<dbReference type="SUPFAM" id="SSF56672">
    <property type="entry name" value="DNA/RNA polymerases"/>
    <property type="match status" value="1"/>
</dbReference>
<dbReference type="PANTHER" id="PTHR46890:SF48">
    <property type="entry name" value="RNA-DIRECTED DNA POLYMERASE"/>
    <property type="match status" value="1"/>
</dbReference>
<dbReference type="EMBL" id="JARKNE010000011">
    <property type="protein sequence ID" value="KAK5783847.1"/>
    <property type="molecule type" value="Genomic_DNA"/>
</dbReference>
<evidence type="ECO:0000313" key="3">
    <source>
        <dbReference type="Proteomes" id="UP001358586"/>
    </source>
</evidence>
<dbReference type="InterPro" id="IPR000477">
    <property type="entry name" value="RT_dom"/>
</dbReference>
<dbReference type="InterPro" id="IPR043502">
    <property type="entry name" value="DNA/RNA_pol_sf"/>
</dbReference>
<name>A0ABR0MZW1_GOSAR</name>
<dbReference type="CDD" id="cd01650">
    <property type="entry name" value="RT_nLTR_like"/>
    <property type="match status" value="1"/>
</dbReference>
<keyword evidence="3" id="KW-1185">Reference proteome</keyword>
<dbReference type="PANTHER" id="PTHR46890">
    <property type="entry name" value="NON-LTR RETROLELEMENT REVERSE TRANSCRIPTASE-LIKE PROTEIN-RELATED"/>
    <property type="match status" value="1"/>
</dbReference>
<evidence type="ECO:0000313" key="2">
    <source>
        <dbReference type="EMBL" id="KAK5783847.1"/>
    </source>
</evidence>
<dbReference type="InterPro" id="IPR052343">
    <property type="entry name" value="Retrotransposon-Effector_Assoc"/>
</dbReference>
<evidence type="ECO:0000259" key="1">
    <source>
        <dbReference type="PROSITE" id="PS50878"/>
    </source>
</evidence>
<accession>A0ABR0MZW1</accession>
<dbReference type="Proteomes" id="UP001358586">
    <property type="component" value="Chromosome 11"/>
</dbReference>